<accession>A0A1H9GLD4</accession>
<evidence type="ECO:0000313" key="2">
    <source>
        <dbReference type="EMBL" id="SEQ50915.1"/>
    </source>
</evidence>
<dbReference type="EMBL" id="FOFR01000003">
    <property type="protein sequence ID" value="SEQ50915.1"/>
    <property type="molecule type" value="Genomic_DNA"/>
</dbReference>
<protein>
    <submittedName>
        <fullName evidence="2">Uncharacterized protein</fullName>
    </submittedName>
</protein>
<dbReference type="STRING" id="402600.SAMN05216188_103272"/>
<keyword evidence="3" id="KW-1185">Reference proteome</keyword>
<dbReference type="AlphaFoldDB" id="A0A1H9GLD4"/>
<keyword evidence="1" id="KW-0812">Transmembrane</keyword>
<gene>
    <name evidence="2" type="ORF">SAMN05216188_103272</name>
</gene>
<evidence type="ECO:0000313" key="3">
    <source>
        <dbReference type="Proteomes" id="UP000199352"/>
    </source>
</evidence>
<proteinExistence type="predicted"/>
<name>A0A1H9GLD4_9PSEU</name>
<sequence length="79" mass="8548">MGNAWMVALGLVPVVSVLVRELVALHRYRARRTSIENVVRHLGPGGRVVDRDPDGAVIEVTLDRAVDMSSRGRRGGSAT</sequence>
<evidence type="ECO:0000256" key="1">
    <source>
        <dbReference type="SAM" id="Phobius"/>
    </source>
</evidence>
<feature type="transmembrane region" description="Helical" evidence="1">
    <location>
        <begin position="6"/>
        <end position="25"/>
    </location>
</feature>
<dbReference type="Proteomes" id="UP000199352">
    <property type="component" value="Unassembled WGS sequence"/>
</dbReference>
<keyword evidence="1" id="KW-1133">Transmembrane helix</keyword>
<organism evidence="2 3">
    <name type="scientific">Lentzea xinjiangensis</name>
    <dbReference type="NCBI Taxonomy" id="402600"/>
    <lineage>
        <taxon>Bacteria</taxon>
        <taxon>Bacillati</taxon>
        <taxon>Actinomycetota</taxon>
        <taxon>Actinomycetes</taxon>
        <taxon>Pseudonocardiales</taxon>
        <taxon>Pseudonocardiaceae</taxon>
        <taxon>Lentzea</taxon>
    </lineage>
</organism>
<dbReference type="OrthoDB" id="9953680at2"/>
<dbReference type="RefSeq" id="WP_089950535.1">
    <property type="nucleotide sequence ID" value="NZ_FOFR01000003.1"/>
</dbReference>
<reference evidence="3" key="1">
    <citation type="submission" date="2016-10" db="EMBL/GenBank/DDBJ databases">
        <authorList>
            <person name="Varghese N."/>
            <person name="Submissions S."/>
        </authorList>
    </citation>
    <scope>NUCLEOTIDE SEQUENCE [LARGE SCALE GENOMIC DNA]</scope>
    <source>
        <strain evidence="3">CGMCC 4.3525</strain>
    </source>
</reference>
<keyword evidence="1" id="KW-0472">Membrane</keyword>